<accession>A0A8S1J151</accession>
<dbReference type="OrthoDB" id="442505at2759"/>
<name>A0A8S1J151_9CHLO</name>
<evidence type="ECO:0000313" key="3">
    <source>
        <dbReference type="Proteomes" id="UP000708148"/>
    </source>
</evidence>
<protein>
    <recommendedName>
        <fullName evidence="1">RAP domain-containing protein</fullName>
    </recommendedName>
</protein>
<evidence type="ECO:0000259" key="1">
    <source>
        <dbReference type="PROSITE" id="PS51286"/>
    </source>
</evidence>
<dbReference type="GO" id="GO:0005759">
    <property type="term" value="C:mitochondrial matrix"/>
    <property type="evidence" value="ECO:0007669"/>
    <property type="project" value="TreeGrafter"/>
</dbReference>
<evidence type="ECO:0000313" key="2">
    <source>
        <dbReference type="EMBL" id="CAD7701196.1"/>
    </source>
</evidence>
<proteinExistence type="predicted"/>
<reference evidence="2" key="1">
    <citation type="submission" date="2020-12" db="EMBL/GenBank/DDBJ databases">
        <authorList>
            <person name="Iha C."/>
        </authorList>
    </citation>
    <scope>NUCLEOTIDE SEQUENCE</scope>
</reference>
<feature type="domain" description="RAP" evidence="1">
    <location>
        <begin position="958"/>
        <end position="1019"/>
    </location>
</feature>
<dbReference type="EMBL" id="CAJHUC010001456">
    <property type="protein sequence ID" value="CAD7701196.1"/>
    <property type="molecule type" value="Genomic_DNA"/>
</dbReference>
<dbReference type="InterPro" id="IPR050870">
    <property type="entry name" value="FAST_kinase"/>
</dbReference>
<dbReference type="PANTHER" id="PTHR21228">
    <property type="entry name" value="FAST LEU-RICH DOMAIN-CONTAINING"/>
    <property type="match status" value="1"/>
</dbReference>
<dbReference type="GO" id="GO:0003723">
    <property type="term" value="F:RNA binding"/>
    <property type="evidence" value="ECO:0007669"/>
    <property type="project" value="TreeGrafter"/>
</dbReference>
<dbReference type="GO" id="GO:0035770">
    <property type="term" value="C:ribonucleoprotein granule"/>
    <property type="evidence" value="ECO:0007669"/>
    <property type="project" value="TreeGrafter"/>
</dbReference>
<sequence>MIARLSRAVPALAPMPSLWEAVALSTATGVAPLQLPLESHAGDAADEVVYSMQQGLWPFKNRQEKKQSVSHYFVDFRELSCQGIVDMFNRLGPNVAGQHLGAAFSRLKKMDERPPMSMLDDLAQLTMQVGTTKLNARDSVSILSSCSRMGYFNLDLFNFLGEHILKHQDFISMREVGDLIYGLTLLRKDWVKARKPNRGSPNRPLFSDEDEAMFPAEKDLVNCAISRIAYRRFSASHDSSSLTSIVWGLGQLGCGNERVCMELAKTVGSRRTLQYLMPRDLATALLGFARLQYRGKVTDTLAQEALQYLSRFNEVELANIVYALGQVKYTNKPVLDTIVGEITRPERLFMCTSQGLAAILHGLANCRFNNWDLTEALGRESVRPARLTTSSPQDLTMYIYSLGKMEFSDGGILQALLSEIVKPARLSRFSPHGLANILYGMAKSGFYPPSLVQPLAREICCSDRLQGFSEQGLSNILYSLGLMQFQDLAMLHQIVTEVVCPKRLQHLTNQGICNILYGLSQTDFRDKVLLAPLIKEAVNEQRVPHYTEQGLLNLMFACGNFGSLQPVGELLKEIEKRGKKVNTRGKVGILFSLGKLNYRDEGVVSKLLTQLMSMETLRSMRAKQICQVLHAMANLEYRDMDAVAVFANEAITPHRLSDFFERSFTLAVHSLGTLGYRDMRMWGLLAHEGARRASLWDPQEMATALVGYARGSVRSLLVWEASTRAMKAEGWLDNCTVSDAARIAWAFGKAGFYEETALRSLVHKFVCTHNWTKDTLHEATSMLFACGVHDHCSDILISYVLGNLLRQAPEATNLSEFCDPQALATTVWYMAVVGRLHARTFLQLCERVVQLEKRGHTLASEDLNQLFLGHQCVRLHAVEHEGSSLEDQDTALQSSEVSALLLRAGEGYLQHISSQSVPSELQNEVLQTLNRLGISHAPNVLLKEAYFVADAALLDERTVVEADGSVHFTCNKPAGQYRLLGSTVLRNRLLVLQGWKVVSVPFFAWEHLDERGQEGFLLKALRDNLPGT</sequence>
<dbReference type="Pfam" id="PF08373">
    <property type="entry name" value="RAP"/>
    <property type="match status" value="1"/>
</dbReference>
<dbReference type="PANTHER" id="PTHR21228:SF40">
    <property type="entry name" value="LD45607P"/>
    <property type="match status" value="1"/>
</dbReference>
<dbReference type="SMART" id="SM00952">
    <property type="entry name" value="RAP"/>
    <property type="match status" value="1"/>
</dbReference>
<dbReference type="InterPro" id="IPR013584">
    <property type="entry name" value="RAP"/>
</dbReference>
<dbReference type="GO" id="GO:0044528">
    <property type="term" value="P:regulation of mitochondrial mRNA stability"/>
    <property type="evidence" value="ECO:0007669"/>
    <property type="project" value="TreeGrafter"/>
</dbReference>
<dbReference type="AlphaFoldDB" id="A0A8S1J151"/>
<dbReference type="Proteomes" id="UP000708148">
    <property type="component" value="Unassembled WGS sequence"/>
</dbReference>
<dbReference type="PROSITE" id="PS51286">
    <property type="entry name" value="RAP"/>
    <property type="match status" value="1"/>
</dbReference>
<keyword evidence="3" id="KW-1185">Reference proteome</keyword>
<organism evidence="2 3">
    <name type="scientific">Ostreobium quekettii</name>
    <dbReference type="NCBI Taxonomy" id="121088"/>
    <lineage>
        <taxon>Eukaryota</taxon>
        <taxon>Viridiplantae</taxon>
        <taxon>Chlorophyta</taxon>
        <taxon>core chlorophytes</taxon>
        <taxon>Ulvophyceae</taxon>
        <taxon>TCBD clade</taxon>
        <taxon>Bryopsidales</taxon>
        <taxon>Ostreobineae</taxon>
        <taxon>Ostreobiaceae</taxon>
        <taxon>Ostreobium</taxon>
    </lineage>
</organism>
<dbReference type="GO" id="GO:0000963">
    <property type="term" value="P:mitochondrial RNA processing"/>
    <property type="evidence" value="ECO:0007669"/>
    <property type="project" value="TreeGrafter"/>
</dbReference>
<comment type="caution">
    <text evidence="2">The sequence shown here is derived from an EMBL/GenBank/DDBJ whole genome shotgun (WGS) entry which is preliminary data.</text>
</comment>
<gene>
    <name evidence="2" type="ORF">OSTQU699_LOCUS6555</name>
</gene>